<reference evidence="13" key="1">
    <citation type="journal article" date="2008" name="Nat. Genet.">
        <title>The Pristionchus pacificus genome provides a unique perspective on nematode lifestyle and parasitism.</title>
        <authorList>
            <person name="Dieterich C."/>
            <person name="Clifton S.W."/>
            <person name="Schuster L.N."/>
            <person name="Chinwalla A."/>
            <person name="Delehaunty K."/>
            <person name="Dinkelacker I."/>
            <person name="Fulton L."/>
            <person name="Fulton R."/>
            <person name="Godfrey J."/>
            <person name="Minx P."/>
            <person name="Mitreva M."/>
            <person name="Roeseler W."/>
            <person name="Tian H."/>
            <person name="Witte H."/>
            <person name="Yang S.P."/>
            <person name="Wilson R.K."/>
            <person name="Sommer R.J."/>
        </authorList>
    </citation>
    <scope>NUCLEOTIDE SEQUENCE [LARGE SCALE GENOMIC DNA]</scope>
    <source>
        <strain evidence="13">PS312</strain>
    </source>
</reference>
<feature type="compositionally biased region" description="Basic and acidic residues" evidence="9">
    <location>
        <begin position="26"/>
        <end position="51"/>
    </location>
</feature>
<keyword evidence="10" id="KW-0472">Membrane</keyword>
<dbReference type="PANTHER" id="PTHR24356:SF163">
    <property type="entry name" value="3-PHOSPHOINOSITIDE-DEPENDENT PROTEIN KINASE 1-RELATED"/>
    <property type="match status" value="1"/>
</dbReference>
<dbReference type="InterPro" id="IPR017441">
    <property type="entry name" value="Protein_kinase_ATP_BS"/>
</dbReference>
<evidence type="ECO:0000256" key="8">
    <source>
        <dbReference type="ARBA" id="ARBA00048679"/>
    </source>
</evidence>
<dbReference type="Gene3D" id="1.10.510.10">
    <property type="entry name" value="Transferase(Phosphotransferase) domain 1"/>
    <property type="match status" value="1"/>
</dbReference>
<evidence type="ECO:0000256" key="4">
    <source>
        <dbReference type="ARBA" id="ARBA00022741"/>
    </source>
</evidence>
<feature type="transmembrane region" description="Helical" evidence="10">
    <location>
        <begin position="93"/>
        <end position="115"/>
    </location>
</feature>
<dbReference type="PROSITE" id="PS50011">
    <property type="entry name" value="PROTEIN_KINASE_DOM"/>
    <property type="match status" value="1"/>
</dbReference>
<keyword evidence="3" id="KW-0808">Transferase</keyword>
<evidence type="ECO:0000256" key="10">
    <source>
        <dbReference type="SAM" id="Phobius"/>
    </source>
</evidence>
<accession>A0A8R1U1Z8</accession>
<comment type="catalytic activity">
    <reaction evidence="8">
        <text>L-seryl-[protein] + ATP = O-phospho-L-seryl-[protein] + ADP + H(+)</text>
        <dbReference type="Rhea" id="RHEA:17989"/>
        <dbReference type="Rhea" id="RHEA-COMP:9863"/>
        <dbReference type="Rhea" id="RHEA-COMP:11604"/>
        <dbReference type="ChEBI" id="CHEBI:15378"/>
        <dbReference type="ChEBI" id="CHEBI:29999"/>
        <dbReference type="ChEBI" id="CHEBI:30616"/>
        <dbReference type="ChEBI" id="CHEBI:83421"/>
        <dbReference type="ChEBI" id="CHEBI:456216"/>
        <dbReference type="EC" id="2.7.11.1"/>
    </reaction>
</comment>
<evidence type="ECO:0000256" key="5">
    <source>
        <dbReference type="ARBA" id="ARBA00022777"/>
    </source>
</evidence>
<dbReference type="InterPro" id="IPR008271">
    <property type="entry name" value="Ser/Thr_kinase_AS"/>
</dbReference>
<gene>
    <name evidence="12" type="primary">WBGene00090219</name>
</gene>
<evidence type="ECO:0000256" key="1">
    <source>
        <dbReference type="ARBA" id="ARBA00012513"/>
    </source>
</evidence>
<keyword evidence="10" id="KW-0812">Transmembrane</keyword>
<dbReference type="SMART" id="SM00220">
    <property type="entry name" value="S_TKc"/>
    <property type="match status" value="1"/>
</dbReference>
<accession>A0A2A6BQN2</accession>
<dbReference type="InterPro" id="IPR011009">
    <property type="entry name" value="Kinase-like_dom_sf"/>
</dbReference>
<dbReference type="Pfam" id="PF00069">
    <property type="entry name" value="Pkinase"/>
    <property type="match status" value="1"/>
</dbReference>
<dbReference type="GO" id="GO:0008286">
    <property type="term" value="P:insulin receptor signaling pathway"/>
    <property type="evidence" value="ECO:0000318"/>
    <property type="project" value="GO_Central"/>
</dbReference>
<comment type="catalytic activity">
    <reaction evidence="7">
        <text>L-threonyl-[protein] + ATP = O-phospho-L-threonyl-[protein] + ADP + H(+)</text>
        <dbReference type="Rhea" id="RHEA:46608"/>
        <dbReference type="Rhea" id="RHEA-COMP:11060"/>
        <dbReference type="Rhea" id="RHEA-COMP:11605"/>
        <dbReference type="ChEBI" id="CHEBI:15378"/>
        <dbReference type="ChEBI" id="CHEBI:30013"/>
        <dbReference type="ChEBI" id="CHEBI:30616"/>
        <dbReference type="ChEBI" id="CHEBI:61977"/>
        <dbReference type="ChEBI" id="CHEBI:456216"/>
        <dbReference type="EC" id="2.7.11.1"/>
    </reaction>
</comment>
<dbReference type="PROSITE" id="PS00108">
    <property type="entry name" value="PROTEIN_KINASE_ST"/>
    <property type="match status" value="1"/>
</dbReference>
<dbReference type="InterPro" id="IPR050236">
    <property type="entry name" value="Ser_Thr_kinase_AGC"/>
</dbReference>
<keyword evidence="13" id="KW-1185">Reference proteome</keyword>
<feature type="transmembrane region" description="Helical" evidence="10">
    <location>
        <begin position="166"/>
        <end position="192"/>
    </location>
</feature>
<dbReference type="InterPro" id="IPR000719">
    <property type="entry name" value="Prot_kinase_dom"/>
</dbReference>
<dbReference type="Gene3D" id="3.30.200.20">
    <property type="entry name" value="Phosphorylase Kinase, domain 1"/>
    <property type="match status" value="1"/>
</dbReference>
<protein>
    <recommendedName>
        <fullName evidence="1">non-specific serine/threonine protein kinase</fullName>
        <ecNumber evidence="1">2.7.11.1</ecNumber>
    </recommendedName>
</protein>
<evidence type="ECO:0000313" key="12">
    <source>
        <dbReference type="EnsemblMetazoa" id="PPA00665.1"/>
    </source>
</evidence>
<evidence type="ECO:0000256" key="7">
    <source>
        <dbReference type="ARBA" id="ARBA00047899"/>
    </source>
</evidence>
<dbReference type="PROSITE" id="PS00107">
    <property type="entry name" value="PROTEIN_KINASE_ATP"/>
    <property type="match status" value="1"/>
</dbReference>
<dbReference type="EC" id="2.7.11.1" evidence="1"/>
<dbReference type="GO" id="GO:0004674">
    <property type="term" value="F:protein serine/threonine kinase activity"/>
    <property type="evidence" value="ECO:0000318"/>
    <property type="project" value="GO_Central"/>
</dbReference>
<evidence type="ECO:0000256" key="9">
    <source>
        <dbReference type="SAM" id="MobiDB-lite"/>
    </source>
</evidence>
<evidence type="ECO:0000256" key="6">
    <source>
        <dbReference type="ARBA" id="ARBA00022840"/>
    </source>
</evidence>
<dbReference type="SUPFAM" id="SSF56112">
    <property type="entry name" value="Protein kinase-like (PK-like)"/>
    <property type="match status" value="1"/>
</dbReference>
<evidence type="ECO:0000259" key="11">
    <source>
        <dbReference type="PROSITE" id="PS50011"/>
    </source>
</evidence>
<dbReference type="GO" id="GO:0005524">
    <property type="term" value="F:ATP binding"/>
    <property type="evidence" value="ECO:0007669"/>
    <property type="project" value="UniProtKB-UniRule"/>
</dbReference>
<feature type="region of interest" description="Disordered" evidence="9">
    <location>
        <begin position="20"/>
        <end position="51"/>
    </location>
</feature>
<dbReference type="PANTHER" id="PTHR24356">
    <property type="entry name" value="SERINE/THREONINE-PROTEIN KINASE"/>
    <property type="match status" value="1"/>
</dbReference>
<keyword evidence="2" id="KW-0723">Serine/threonine-protein kinase</keyword>
<evidence type="ECO:0000256" key="2">
    <source>
        <dbReference type="ARBA" id="ARBA00022527"/>
    </source>
</evidence>
<keyword evidence="10" id="KW-1133">Transmembrane helix</keyword>
<keyword evidence="5" id="KW-0418">Kinase</keyword>
<keyword evidence="4" id="KW-0547">Nucleotide-binding</keyword>
<name>A0A2A6BQN2_PRIPA</name>
<dbReference type="AlphaFoldDB" id="A0A2A6BQN2"/>
<organism evidence="12 13">
    <name type="scientific">Pristionchus pacificus</name>
    <name type="common">Parasitic nematode worm</name>
    <dbReference type="NCBI Taxonomy" id="54126"/>
    <lineage>
        <taxon>Eukaryota</taxon>
        <taxon>Metazoa</taxon>
        <taxon>Ecdysozoa</taxon>
        <taxon>Nematoda</taxon>
        <taxon>Chromadorea</taxon>
        <taxon>Rhabditida</taxon>
        <taxon>Rhabditina</taxon>
        <taxon>Diplogasteromorpha</taxon>
        <taxon>Diplogasteroidea</taxon>
        <taxon>Neodiplogasteridae</taxon>
        <taxon>Pristionchus</taxon>
    </lineage>
</organism>
<feature type="domain" description="Protein kinase" evidence="11">
    <location>
        <begin position="254"/>
        <end position="550"/>
    </location>
</feature>
<dbReference type="GO" id="GO:0035556">
    <property type="term" value="P:intracellular signal transduction"/>
    <property type="evidence" value="ECO:0000318"/>
    <property type="project" value="GO_Central"/>
</dbReference>
<feature type="transmembrane region" description="Helical" evidence="10">
    <location>
        <begin position="127"/>
        <end position="154"/>
    </location>
</feature>
<evidence type="ECO:0000256" key="3">
    <source>
        <dbReference type="ARBA" id="ARBA00022679"/>
    </source>
</evidence>
<evidence type="ECO:0000313" key="13">
    <source>
        <dbReference type="Proteomes" id="UP000005239"/>
    </source>
</evidence>
<reference evidence="12" key="2">
    <citation type="submission" date="2022-06" db="UniProtKB">
        <authorList>
            <consortium name="EnsemblMetazoa"/>
        </authorList>
    </citation>
    <scope>IDENTIFICATION</scope>
    <source>
        <strain evidence="12">PS312</strain>
    </source>
</reference>
<proteinExistence type="predicted"/>
<dbReference type="Proteomes" id="UP000005239">
    <property type="component" value="Unassembled WGS sequence"/>
</dbReference>
<keyword evidence="6" id="KW-0067">ATP-binding</keyword>
<sequence>MDADTVVFAIEVPQLADMYKISSSDPEDKKKKLKEKEKEDLEKAEETEKEKMIRMKEEAEAERLRLERRKRTQEDMVKDFVTILENMMNPRQALTSMMSAIAGIVSFAVGVVYIIQNPEHALKANELAVILIGYGVLQILLATTYFVTCVQTSIAVTKGVEDTFQIVVGVIIAGIYVMFAFVSLTVGLFGFYKTLALCSSVDYFNPASPTYVPKANRILHIVDSLCFSHYHDSTEVLLLQMEPPRDVSASMARYGPLREIGEGSYSTVYAGLDKEKELLPVAIKACLKRQIVKEKKAQYVHREKNMLARIAAATEGGHSLIVTLYATLQDEAHLYFVLSLAEKGDLLHLMLKQAGKRFPLDATTFYAAEIAAAMQFCHSHSIVHRDIKPENVLIRASGHIMLSDFGSCKDLLEQLAVQPEAVADAAAAAGPSRQRRASFVGTAQYVSPEILTGDRTTRATDYWSLGVVIYQLLTGKHAFDDESEYLMFRRIKGLLFSFPDDFPPAARDLIEKLIVIEPQLRLGCADVLEKVPVDAHSPHHGDALRAHPFFASHNVPWDDILSMTPPTEPVLIRLFHSYLYCATVTSDGQDRWVFRPHGKWHRYLPRRNDAVKEFDYASSGATLADFRRDYDDDDRMTTMSAAFAAQGETVPSTSAKPSKLWLAWIYREPTGEPKWTKASIEGLFGKKWKVGRMEIFKNTVATNEELWKVKHLIDLRPVSFAEGAEPTEGDVPYLKIGTDGRVSRATDGPLREADLVLTDETKHFTPAQLRSQLSRRYFGYKDVHESNVYTPANRRKWHNREWDKLEKERLQDFNYNLRG</sequence>
<dbReference type="EnsemblMetazoa" id="PPA00665.1">
    <property type="protein sequence ID" value="PPA00665.1"/>
    <property type="gene ID" value="WBGene00090219"/>
</dbReference>